<feature type="chain" id="PRO_5001701560" evidence="3">
    <location>
        <begin position="24"/>
        <end position="316"/>
    </location>
</feature>
<dbReference type="AlphaFoldDB" id="A0A074TNQ2"/>
<dbReference type="CDD" id="cd13547">
    <property type="entry name" value="PBP2_Fbp_like_2"/>
    <property type="match status" value="1"/>
</dbReference>
<evidence type="ECO:0000256" key="3">
    <source>
        <dbReference type="SAM" id="SignalP"/>
    </source>
</evidence>
<evidence type="ECO:0000256" key="1">
    <source>
        <dbReference type="ARBA" id="ARBA00022729"/>
    </source>
</evidence>
<dbReference type="EMBL" id="JHEH01000005">
    <property type="protein sequence ID" value="KEP70633.1"/>
    <property type="molecule type" value="Genomic_DNA"/>
</dbReference>
<evidence type="ECO:0000256" key="2">
    <source>
        <dbReference type="PIRSR" id="PIRSR002825-1"/>
    </source>
</evidence>
<dbReference type="PANTHER" id="PTHR30006">
    <property type="entry name" value="THIAMINE-BINDING PERIPLASMIC PROTEIN-RELATED"/>
    <property type="match status" value="1"/>
</dbReference>
<protein>
    <submittedName>
        <fullName evidence="4">ABC transporter substrate-binding protein</fullName>
    </submittedName>
</protein>
<dbReference type="SUPFAM" id="SSF53850">
    <property type="entry name" value="Periplasmic binding protein-like II"/>
    <property type="match status" value="1"/>
</dbReference>
<keyword evidence="1 3" id="KW-0732">Signal</keyword>
<dbReference type="GO" id="GO:0030288">
    <property type="term" value="C:outer membrane-bounded periplasmic space"/>
    <property type="evidence" value="ECO:0007669"/>
    <property type="project" value="TreeGrafter"/>
</dbReference>
<name>A0A074TNQ2_9RHOB</name>
<dbReference type="GO" id="GO:0015888">
    <property type="term" value="P:thiamine transport"/>
    <property type="evidence" value="ECO:0007669"/>
    <property type="project" value="TreeGrafter"/>
</dbReference>
<dbReference type="STRING" id="1185766.SAMN05216224_102201"/>
<dbReference type="RefSeq" id="WP_038063919.1">
    <property type="nucleotide sequence ID" value="NZ_FOVB01000002.1"/>
</dbReference>
<dbReference type="GO" id="GO:0046872">
    <property type="term" value="F:metal ion binding"/>
    <property type="evidence" value="ECO:0007669"/>
    <property type="project" value="UniProtKB-KW"/>
</dbReference>
<dbReference type="Pfam" id="PF13343">
    <property type="entry name" value="SBP_bac_6"/>
    <property type="match status" value="1"/>
</dbReference>
<feature type="signal peptide" evidence="3">
    <location>
        <begin position="1"/>
        <end position="23"/>
    </location>
</feature>
<accession>A0A074TNQ2</accession>
<dbReference type="GO" id="GO:0030975">
    <property type="term" value="F:thiamine binding"/>
    <property type="evidence" value="ECO:0007669"/>
    <property type="project" value="TreeGrafter"/>
</dbReference>
<dbReference type="PANTHER" id="PTHR30006:SF2">
    <property type="entry name" value="ABC TRANSPORTER SUBSTRATE-BINDING PROTEIN"/>
    <property type="match status" value="1"/>
</dbReference>
<dbReference type="Gene3D" id="3.40.190.10">
    <property type="entry name" value="Periplasmic binding protein-like II"/>
    <property type="match status" value="2"/>
</dbReference>
<keyword evidence="2" id="KW-0408">Iron</keyword>
<dbReference type="Proteomes" id="UP000027725">
    <property type="component" value="Unassembled WGS sequence"/>
</dbReference>
<evidence type="ECO:0000313" key="5">
    <source>
        <dbReference type="Proteomes" id="UP000027725"/>
    </source>
</evidence>
<gene>
    <name evidence="4" type="ORF">DL1_16155</name>
</gene>
<dbReference type="InterPro" id="IPR026045">
    <property type="entry name" value="Ferric-bd"/>
</dbReference>
<reference evidence="4 5" key="1">
    <citation type="submission" date="2014-03" db="EMBL/GenBank/DDBJ databases">
        <title>The draft genome sequence of Thioclava dalianensis DLFJ1-1.</title>
        <authorList>
            <person name="Lai Q."/>
            <person name="Shao Z."/>
        </authorList>
    </citation>
    <scope>NUCLEOTIDE SEQUENCE [LARGE SCALE GENOMIC DNA]</scope>
    <source>
        <strain evidence="4 5">DLFJ1-1</strain>
    </source>
</reference>
<keyword evidence="5" id="KW-1185">Reference proteome</keyword>
<organism evidence="4 5">
    <name type="scientific">Thioclava dalianensis</name>
    <dbReference type="NCBI Taxonomy" id="1185766"/>
    <lineage>
        <taxon>Bacteria</taxon>
        <taxon>Pseudomonadati</taxon>
        <taxon>Pseudomonadota</taxon>
        <taxon>Alphaproteobacteria</taxon>
        <taxon>Rhodobacterales</taxon>
        <taxon>Paracoccaceae</taxon>
        <taxon>Thioclava</taxon>
    </lineage>
</organism>
<evidence type="ECO:0000313" key="4">
    <source>
        <dbReference type="EMBL" id="KEP70633.1"/>
    </source>
</evidence>
<dbReference type="eggNOG" id="COG1840">
    <property type="taxonomic scope" value="Bacteria"/>
</dbReference>
<proteinExistence type="predicted"/>
<comment type="caution">
    <text evidence="4">The sequence shown here is derived from an EMBL/GenBank/DDBJ whole genome shotgun (WGS) entry which is preliminary data.</text>
</comment>
<dbReference type="GO" id="GO:0030976">
    <property type="term" value="F:thiamine pyrophosphate binding"/>
    <property type="evidence" value="ECO:0007669"/>
    <property type="project" value="TreeGrafter"/>
</dbReference>
<sequence length="316" mass="32895">MKQTLRTGLLALSLGISGAAAHADITVYTAGPAGLAKALAADFTKESGIKVNLFQATTGKVMARLKAEQANPQADIVISASWATATSFADQGLLLPYTSPNAATVPDFLKSESYVAEGVAALAIAWNPKSGTNKPTDWADLAKPEYKSLVTMPDPAQSGSAFELVAGLDAAGHDDLFPALAANGMLVAGANKAALTPVLQGAKAAVFGAVDYIAMGAKAKGESIDVAFPTSGTVVAPRPMMILKSTKHADDAKKFIDFVLSDKGQKEVAKVYLMPARTDVEALRPTITELKLLPQSGDAYAKRGEILDNFSKSFGH</sequence>
<keyword evidence="2" id="KW-0479">Metal-binding</keyword>
<feature type="binding site" evidence="2">
    <location>
        <position position="212"/>
    </location>
    <ligand>
        <name>Fe cation</name>
        <dbReference type="ChEBI" id="CHEBI:24875"/>
    </ligand>
</feature>
<dbReference type="OrthoDB" id="9766989at2"/>
<dbReference type="PIRSF" id="PIRSF002825">
    <property type="entry name" value="CfbpA"/>
    <property type="match status" value="1"/>
</dbReference>